<dbReference type="Proteomes" id="UP001430953">
    <property type="component" value="Unassembled WGS sequence"/>
</dbReference>
<protein>
    <submittedName>
        <fullName evidence="1">Uncharacterized protein</fullName>
    </submittedName>
</protein>
<keyword evidence="2" id="KW-1185">Reference proteome</keyword>
<reference evidence="1 2" key="1">
    <citation type="submission" date="2023-03" db="EMBL/GenBank/DDBJ databases">
        <title>High recombination rates correlate with genetic variation in Cardiocondyla obscurior ants.</title>
        <authorList>
            <person name="Errbii M."/>
        </authorList>
    </citation>
    <scope>NUCLEOTIDE SEQUENCE [LARGE SCALE GENOMIC DNA]</scope>
    <source>
        <strain evidence="1">Alpha-2009</strain>
        <tissue evidence="1">Whole body</tissue>
    </source>
</reference>
<comment type="caution">
    <text evidence="1">The sequence shown here is derived from an EMBL/GenBank/DDBJ whole genome shotgun (WGS) entry which is preliminary data.</text>
</comment>
<dbReference type="EMBL" id="JADYXP020000009">
    <property type="protein sequence ID" value="KAL0117116.1"/>
    <property type="molecule type" value="Genomic_DNA"/>
</dbReference>
<organism evidence="1 2">
    <name type="scientific">Cardiocondyla obscurior</name>
    <dbReference type="NCBI Taxonomy" id="286306"/>
    <lineage>
        <taxon>Eukaryota</taxon>
        <taxon>Metazoa</taxon>
        <taxon>Ecdysozoa</taxon>
        <taxon>Arthropoda</taxon>
        <taxon>Hexapoda</taxon>
        <taxon>Insecta</taxon>
        <taxon>Pterygota</taxon>
        <taxon>Neoptera</taxon>
        <taxon>Endopterygota</taxon>
        <taxon>Hymenoptera</taxon>
        <taxon>Apocrita</taxon>
        <taxon>Aculeata</taxon>
        <taxon>Formicoidea</taxon>
        <taxon>Formicidae</taxon>
        <taxon>Myrmicinae</taxon>
        <taxon>Cardiocondyla</taxon>
    </lineage>
</organism>
<evidence type="ECO:0000313" key="1">
    <source>
        <dbReference type="EMBL" id="KAL0117116.1"/>
    </source>
</evidence>
<accession>A0AAW2FQR2</accession>
<proteinExistence type="predicted"/>
<dbReference type="AlphaFoldDB" id="A0AAW2FQR2"/>
<gene>
    <name evidence="1" type="ORF">PUN28_010151</name>
</gene>
<sequence length="68" mass="7939">MDAKIGTYRFSRQREEKSRWTVLVGVRNNNRGGKARAHVVSSLPRHRFRPAGRVRRALLLHAYMHTRG</sequence>
<evidence type="ECO:0000313" key="2">
    <source>
        <dbReference type="Proteomes" id="UP001430953"/>
    </source>
</evidence>
<name>A0AAW2FQR2_9HYME</name>